<keyword evidence="8" id="KW-0963">Cytoplasm</keyword>
<dbReference type="InterPro" id="IPR009008">
    <property type="entry name" value="Val/Leu/Ile-tRNA-synth_edit"/>
</dbReference>
<feature type="coiled-coil region" evidence="10">
    <location>
        <begin position="627"/>
        <end position="654"/>
    </location>
</feature>
<accession>A0ABT4CKI5</accession>
<dbReference type="InterPro" id="IPR009080">
    <property type="entry name" value="tRNAsynth_Ia_anticodon-bd"/>
</dbReference>
<dbReference type="Pfam" id="PF08264">
    <property type="entry name" value="Anticodon_1"/>
    <property type="match status" value="1"/>
</dbReference>
<gene>
    <name evidence="8 14" type="primary">leuS</name>
    <name evidence="14" type="ORF">OXH55_02745</name>
</gene>
<sequence length="817" mass="93715">MANYGTSIDKKWQNKWEESGLHNFDENAKGEKLYVLEMFSYPSGAKLHAGHWFNYGPTDSWARFKKMQGYNVFQPMGFDAFGLPAENYAIKTGIHPHDSTMQNIENMEEQLKAMGAMFNWDHEVITCLPDYYKWTQWLFLKLYEKGLAYRKNAPVNWCPSCNTVLANEQVIEGQCERCDSEVEKKQLTQWFLKITDYAEELLEKIDELDWPEKTKSMQKHWIGRSKGAEVTFKVENSDISFDVFTTRVDTLNGVTYVVLAPESPFVDELTTEENKSIVENYKLQASKQSDIERQSISREKTGVFTGSYALNPINGKRVPIWVGDYVLATYGTGCVMAVPAHDERDFEFAKKFNLPIQRVIESKDGSDDTLPFTEYGKLVNSGEFDGLTTEEAKEAIVKKLEETELGRWKVNFRLRDWLVSRQRYWGAPIPVVYCEKCGTVAVPEEQLPVELPYDIEFTPDGKSPLSKSESFLNTTCPKCGGHATRESDTLDTFVCSSWYYLRYVDSKNEEKAFDVDKVNTILPVDKYVGGPEHACMHLLYARFITKALRDMGYLNFDEPFTSLTHQGLILGPDGLKMSKSKGNTIAPDDYIKEYGADVFRMYLMFGFAYSEGGAWSDDGIKSMGRFIDRIERLLEECRNEIVNKENTKTTMEKSEKELNYARHYAIQHVSADTEKFQFNTSIARMMEFTNSLSKYLNDEKNKNVSFLKEALVDYIKLLAPFAPHFTEEQWELLGKDFSVFNESWPKFDPKALIKDEVEIAIQICGKIKARINIPTNLSDDEIKEFAINQENIKAALEGKNIIKVIVVKGRLVNIVAK</sequence>
<evidence type="ECO:0000313" key="14">
    <source>
        <dbReference type="EMBL" id="MCY6369565.1"/>
    </source>
</evidence>
<evidence type="ECO:0000256" key="1">
    <source>
        <dbReference type="ARBA" id="ARBA00005594"/>
    </source>
</evidence>
<keyword evidence="10" id="KW-0175">Coiled coil</keyword>
<dbReference type="PANTHER" id="PTHR43740">
    <property type="entry name" value="LEUCYL-TRNA SYNTHETASE"/>
    <property type="match status" value="1"/>
</dbReference>
<dbReference type="InterPro" id="IPR014729">
    <property type="entry name" value="Rossmann-like_a/b/a_fold"/>
</dbReference>
<evidence type="ECO:0000256" key="6">
    <source>
        <dbReference type="ARBA" id="ARBA00023146"/>
    </source>
</evidence>
<dbReference type="Gene3D" id="3.10.20.590">
    <property type="match status" value="1"/>
</dbReference>
<keyword evidence="6 8" id="KW-0030">Aminoacyl-tRNA synthetase</keyword>
<dbReference type="CDD" id="cd00812">
    <property type="entry name" value="LeuRS_core"/>
    <property type="match status" value="1"/>
</dbReference>
<dbReference type="SUPFAM" id="SSF47323">
    <property type="entry name" value="Anticodon-binding domain of a subclass of class I aminoacyl-tRNA synthetases"/>
    <property type="match status" value="1"/>
</dbReference>
<feature type="domain" description="Methionyl/Valyl/Leucyl/Isoleucyl-tRNA synthetase anticodon-binding" evidence="11">
    <location>
        <begin position="662"/>
        <end position="779"/>
    </location>
</feature>
<comment type="similarity">
    <text evidence="1 8 9">Belongs to the class-I aminoacyl-tRNA synthetase family.</text>
</comment>
<dbReference type="GO" id="GO:0004823">
    <property type="term" value="F:leucine-tRNA ligase activity"/>
    <property type="evidence" value="ECO:0007669"/>
    <property type="project" value="UniProtKB-EC"/>
</dbReference>
<evidence type="ECO:0000259" key="11">
    <source>
        <dbReference type="Pfam" id="PF08264"/>
    </source>
</evidence>
<feature type="short sequence motif" description="'KMSKS' region" evidence="8">
    <location>
        <begin position="576"/>
        <end position="580"/>
    </location>
</feature>
<evidence type="ECO:0000256" key="2">
    <source>
        <dbReference type="ARBA" id="ARBA00022598"/>
    </source>
</evidence>
<dbReference type="Pfam" id="PF09334">
    <property type="entry name" value="tRNA-synt_1g"/>
    <property type="match status" value="2"/>
</dbReference>
<dbReference type="InterPro" id="IPR015413">
    <property type="entry name" value="Methionyl/Leucyl_tRNA_Synth"/>
</dbReference>
<keyword evidence="5 8" id="KW-0648">Protein biosynthesis</keyword>
<dbReference type="EMBL" id="JAPQES010000001">
    <property type="protein sequence ID" value="MCY6369565.1"/>
    <property type="molecule type" value="Genomic_DNA"/>
</dbReference>
<feature type="domain" description="Leucyl-tRNA synthetase editing" evidence="13">
    <location>
        <begin position="219"/>
        <end position="401"/>
    </location>
</feature>
<evidence type="ECO:0000256" key="7">
    <source>
        <dbReference type="ARBA" id="ARBA00047469"/>
    </source>
</evidence>
<evidence type="ECO:0000256" key="4">
    <source>
        <dbReference type="ARBA" id="ARBA00022840"/>
    </source>
</evidence>
<comment type="caution">
    <text evidence="14">The sequence shown here is derived from an EMBL/GenBank/DDBJ whole genome shotgun (WGS) entry which is preliminary data.</text>
</comment>
<evidence type="ECO:0000259" key="13">
    <source>
        <dbReference type="Pfam" id="PF13603"/>
    </source>
</evidence>
<protein>
    <recommendedName>
        <fullName evidence="8">Leucine--tRNA ligase</fullName>
        <ecNumber evidence="8">6.1.1.4</ecNumber>
    </recommendedName>
    <alternativeName>
        <fullName evidence="8">Leucyl-tRNA synthetase</fullName>
        <shortName evidence="8">LeuRS</shortName>
    </alternativeName>
</protein>
<keyword evidence="3 8" id="KW-0547">Nucleotide-binding</keyword>
<evidence type="ECO:0000256" key="5">
    <source>
        <dbReference type="ARBA" id="ARBA00022917"/>
    </source>
</evidence>
<organism evidence="14 15">
    <name type="scientific">Clostridium ganghwense</name>
    <dbReference type="NCBI Taxonomy" id="312089"/>
    <lineage>
        <taxon>Bacteria</taxon>
        <taxon>Bacillati</taxon>
        <taxon>Bacillota</taxon>
        <taxon>Clostridia</taxon>
        <taxon>Eubacteriales</taxon>
        <taxon>Clostridiaceae</taxon>
        <taxon>Clostridium</taxon>
    </lineage>
</organism>
<dbReference type="EC" id="6.1.1.4" evidence="8"/>
<comment type="catalytic activity">
    <reaction evidence="7 8">
        <text>tRNA(Leu) + L-leucine + ATP = L-leucyl-tRNA(Leu) + AMP + diphosphate</text>
        <dbReference type="Rhea" id="RHEA:11688"/>
        <dbReference type="Rhea" id="RHEA-COMP:9613"/>
        <dbReference type="Rhea" id="RHEA-COMP:9622"/>
        <dbReference type="ChEBI" id="CHEBI:30616"/>
        <dbReference type="ChEBI" id="CHEBI:33019"/>
        <dbReference type="ChEBI" id="CHEBI:57427"/>
        <dbReference type="ChEBI" id="CHEBI:78442"/>
        <dbReference type="ChEBI" id="CHEBI:78494"/>
        <dbReference type="ChEBI" id="CHEBI:456215"/>
        <dbReference type="EC" id="6.1.1.4"/>
    </reaction>
</comment>
<feature type="domain" description="Methionyl/Leucyl tRNA synthetase" evidence="12">
    <location>
        <begin position="572"/>
        <end position="606"/>
    </location>
</feature>
<evidence type="ECO:0000256" key="8">
    <source>
        <dbReference type="HAMAP-Rule" id="MF_00049"/>
    </source>
</evidence>
<feature type="binding site" evidence="8">
    <location>
        <position position="579"/>
    </location>
    <ligand>
        <name>ATP</name>
        <dbReference type="ChEBI" id="CHEBI:30616"/>
    </ligand>
</feature>
<keyword evidence="15" id="KW-1185">Reference proteome</keyword>
<dbReference type="InterPro" id="IPR025709">
    <property type="entry name" value="Leu_tRNA-synth_edit"/>
</dbReference>
<dbReference type="Gene3D" id="3.40.50.620">
    <property type="entry name" value="HUPs"/>
    <property type="match status" value="2"/>
</dbReference>
<evidence type="ECO:0000313" key="15">
    <source>
        <dbReference type="Proteomes" id="UP001079657"/>
    </source>
</evidence>
<comment type="caution">
    <text evidence="8">Lacks conserved residue(s) required for the propagation of feature annotation.</text>
</comment>
<evidence type="ECO:0000256" key="3">
    <source>
        <dbReference type="ARBA" id="ARBA00022741"/>
    </source>
</evidence>
<dbReference type="RefSeq" id="WP_268047943.1">
    <property type="nucleotide sequence ID" value="NZ_JAPQES010000001.1"/>
</dbReference>
<dbReference type="Proteomes" id="UP001079657">
    <property type="component" value="Unassembled WGS sequence"/>
</dbReference>
<keyword evidence="2 8" id="KW-0436">Ligase</keyword>
<dbReference type="Pfam" id="PF13603">
    <property type="entry name" value="tRNA-synt_1_2"/>
    <property type="match status" value="1"/>
</dbReference>
<dbReference type="Gene3D" id="1.10.730.10">
    <property type="entry name" value="Isoleucyl-tRNA Synthetase, Domain 1"/>
    <property type="match status" value="1"/>
</dbReference>
<keyword evidence="4 8" id="KW-0067">ATP-binding</keyword>
<evidence type="ECO:0000256" key="10">
    <source>
        <dbReference type="SAM" id="Coils"/>
    </source>
</evidence>
<reference evidence="14" key="1">
    <citation type="submission" date="2022-12" db="EMBL/GenBank/DDBJ databases">
        <authorList>
            <person name="Wang J."/>
        </authorList>
    </citation>
    <scope>NUCLEOTIDE SEQUENCE</scope>
    <source>
        <strain evidence="14">HY-42-06</strain>
    </source>
</reference>
<feature type="domain" description="Methionyl/Leucyl tRNA synthetase" evidence="12">
    <location>
        <begin position="40"/>
        <end position="183"/>
    </location>
</feature>
<dbReference type="SUPFAM" id="SSF52374">
    <property type="entry name" value="Nucleotidylyl transferase"/>
    <property type="match status" value="1"/>
</dbReference>
<evidence type="ECO:0000256" key="9">
    <source>
        <dbReference type="RuleBase" id="RU363039"/>
    </source>
</evidence>
<dbReference type="SUPFAM" id="SSF50677">
    <property type="entry name" value="ValRS/IleRS/LeuRS editing domain"/>
    <property type="match status" value="1"/>
</dbReference>
<dbReference type="CDD" id="cd07958">
    <property type="entry name" value="Anticodon_Ia_Leu_BEm"/>
    <property type="match status" value="1"/>
</dbReference>
<dbReference type="InterPro" id="IPR002302">
    <property type="entry name" value="Leu-tRNA-ligase"/>
</dbReference>
<dbReference type="InterPro" id="IPR013155">
    <property type="entry name" value="M/V/L/I-tRNA-synth_anticd-bd"/>
</dbReference>
<dbReference type="HAMAP" id="MF_00049_B">
    <property type="entry name" value="Leu_tRNA_synth_B"/>
    <property type="match status" value="1"/>
</dbReference>
<proteinExistence type="inferred from homology"/>
<dbReference type="PRINTS" id="PR00985">
    <property type="entry name" value="TRNASYNTHLEU"/>
</dbReference>
<dbReference type="PANTHER" id="PTHR43740:SF2">
    <property type="entry name" value="LEUCINE--TRNA LIGASE, MITOCHONDRIAL"/>
    <property type="match status" value="1"/>
</dbReference>
<evidence type="ECO:0000259" key="12">
    <source>
        <dbReference type="Pfam" id="PF09334"/>
    </source>
</evidence>
<comment type="subcellular location">
    <subcellularLocation>
        <location evidence="8">Cytoplasm</location>
    </subcellularLocation>
</comment>
<name>A0ABT4CKI5_9CLOT</name>
<dbReference type="NCBIfam" id="TIGR00396">
    <property type="entry name" value="leuS_bact"/>
    <property type="match status" value="1"/>
</dbReference>